<dbReference type="EMBL" id="LAZR01054327">
    <property type="protein sequence ID" value="KKK78795.1"/>
    <property type="molecule type" value="Genomic_DNA"/>
</dbReference>
<gene>
    <name evidence="1" type="ORF">LCGC14_2839960</name>
</gene>
<reference evidence="1" key="1">
    <citation type="journal article" date="2015" name="Nature">
        <title>Complex archaea that bridge the gap between prokaryotes and eukaryotes.</title>
        <authorList>
            <person name="Spang A."/>
            <person name="Saw J.H."/>
            <person name="Jorgensen S.L."/>
            <person name="Zaremba-Niedzwiedzka K."/>
            <person name="Martijn J."/>
            <person name="Lind A.E."/>
            <person name="van Eijk R."/>
            <person name="Schleper C."/>
            <person name="Guy L."/>
            <person name="Ettema T.J."/>
        </authorList>
    </citation>
    <scope>NUCLEOTIDE SEQUENCE</scope>
</reference>
<organism evidence="1">
    <name type="scientific">marine sediment metagenome</name>
    <dbReference type="NCBI Taxonomy" id="412755"/>
    <lineage>
        <taxon>unclassified sequences</taxon>
        <taxon>metagenomes</taxon>
        <taxon>ecological metagenomes</taxon>
    </lineage>
</organism>
<evidence type="ECO:0000313" key="1">
    <source>
        <dbReference type="EMBL" id="KKK78795.1"/>
    </source>
</evidence>
<dbReference type="AlphaFoldDB" id="A0A0F8YY47"/>
<sequence>MSAFVVDKAHINALVNAGLGLARRNPLTWYHNEEHHRLNDGNADQVGQMLLDENIKSVGHRYEHCEVTALPGRVDAEYLIPFKHKLSYNPLPAVTIFSLINCYRYQCCETDEWKASEAFAFCHQLEGQLIRNLPGYDAAPWEWTEWPAEQLTRLV</sequence>
<comment type="caution">
    <text evidence="1">The sequence shown here is derived from an EMBL/GenBank/DDBJ whole genome shotgun (WGS) entry which is preliminary data.</text>
</comment>
<protein>
    <submittedName>
        <fullName evidence="1">Uncharacterized protein</fullName>
    </submittedName>
</protein>
<name>A0A0F8YY47_9ZZZZ</name>
<accession>A0A0F8YY47</accession>
<proteinExistence type="predicted"/>